<dbReference type="EMBL" id="CP111023">
    <property type="protein sequence ID" value="WAR22015.1"/>
    <property type="molecule type" value="Genomic_DNA"/>
</dbReference>
<protein>
    <submittedName>
        <fullName evidence="1">Uncharacterized protein</fullName>
    </submittedName>
</protein>
<evidence type="ECO:0000313" key="1">
    <source>
        <dbReference type="EMBL" id="WAR22015.1"/>
    </source>
</evidence>
<organism evidence="1 2">
    <name type="scientific">Mya arenaria</name>
    <name type="common">Soft-shell clam</name>
    <dbReference type="NCBI Taxonomy" id="6604"/>
    <lineage>
        <taxon>Eukaryota</taxon>
        <taxon>Metazoa</taxon>
        <taxon>Spiralia</taxon>
        <taxon>Lophotrochozoa</taxon>
        <taxon>Mollusca</taxon>
        <taxon>Bivalvia</taxon>
        <taxon>Autobranchia</taxon>
        <taxon>Heteroconchia</taxon>
        <taxon>Euheterodonta</taxon>
        <taxon>Imparidentia</taxon>
        <taxon>Neoheterodontei</taxon>
        <taxon>Myida</taxon>
        <taxon>Myoidea</taxon>
        <taxon>Myidae</taxon>
        <taxon>Mya</taxon>
    </lineage>
</organism>
<proteinExistence type="predicted"/>
<accession>A0ABY7FIK4</accession>
<name>A0ABY7FIK4_MYAAR</name>
<gene>
    <name evidence="1" type="ORF">MAR_015989</name>
</gene>
<reference evidence="1" key="1">
    <citation type="submission" date="2022-11" db="EMBL/GenBank/DDBJ databases">
        <title>Centuries of genome instability and evolution in soft-shell clam transmissible cancer (bioRxiv).</title>
        <authorList>
            <person name="Hart S.F.M."/>
            <person name="Yonemitsu M.A."/>
            <person name="Giersch R.M."/>
            <person name="Beal B.F."/>
            <person name="Arriagada G."/>
            <person name="Davis B.W."/>
            <person name="Ostrander E.A."/>
            <person name="Goff S.P."/>
            <person name="Metzger M.J."/>
        </authorList>
    </citation>
    <scope>NUCLEOTIDE SEQUENCE</scope>
    <source>
        <strain evidence="1">MELC-2E11</strain>
        <tissue evidence="1">Siphon/mantle</tissue>
    </source>
</reference>
<sequence length="97" mass="10837">MMYCVENLPIDKSSIVETWVTVSTRDGQHPAQMVCVQGQHPAQMVRVQGQHPAQMDCVQGQHPAQMVCVQGQDLAQMDSGDDSLYVTLVMLLMEHRI</sequence>
<dbReference type="Proteomes" id="UP001164746">
    <property type="component" value="Chromosome 12"/>
</dbReference>
<evidence type="ECO:0000313" key="2">
    <source>
        <dbReference type="Proteomes" id="UP001164746"/>
    </source>
</evidence>
<keyword evidence="2" id="KW-1185">Reference proteome</keyword>